<dbReference type="Gene3D" id="2.40.160.10">
    <property type="entry name" value="Porin"/>
    <property type="match status" value="1"/>
</dbReference>
<sequence length="312" mass="34303">MKKLLLSTAILSSLTSTTLFAATVYDQDNTQLKVGGRAEARANISDNNETTDNSSFKDKSRARINLKGKTKINESLGAFGTYEVEIGSGKDNTVNTRYLFAGLSTTVGNFSYGQQDSAQVMLTDYTDILATFGGDAADLTTGNKDKRENNFLYSGEFDALTVQANYIASNEKDDDSFGISGMYALPMGLDFGLGYTSGQQASTGLNSIDADQINLAIRYTINAFMVSGLFTTGEIDNKDANGYELAAAYKLNQWVFQGVYNFQDVDSTDTENNVAIEAIYKLNKSFRTYAGYKFEQIDNKDDQLQFGLRYDF</sequence>
<evidence type="ECO:0000313" key="7">
    <source>
        <dbReference type="Proteomes" id="UP000093523"/>
    </source>
</evidence>
<evidence type="ECO:0000259" key="5">
    <source>
        <dbReference type="Pfam" id="PF13609"/>
    </source>
</evidence>
<accession>A0A1B9NU11</accession>
<reference evidence="6 7" key="1">
    <citation type="submission" date="2016-06" db="EMBL/GenBank/DDBJ databases">
        <authorList>
            <person name="Kjaerup R.B."/>
            <person name="Dalgaard T.S."/>
            <person name="Juul-Madsen H.R."/>
        </authorList>
    </citation>
    <scope>NUCLEOTIDE SEQUENCE [LARGE SCALE GENOMIC DNA]</scope>
    <source>
        <strain evidence="6 7">1S159</strain>
    </source>
</reference>
<gene>
    <name evidence="6" type="ORF">A6E04_20265</name>
</gene>
<dbReference type="CDD" id="cd00342">
    <property type="entry name" value="gram_neg_porins"/>
    <property type="match status" value="1"/>
</dbReference>
<keyword evidence="2 4" id="KW-0732">Signal</keyword>
<dbReference type="InterPro" id="IPR023614">
    <property type="entry name" value="Porin_dom_sf"/>
</dbReference>
<dbReference type="AlphaFoldDB" id="A0A1B9NU11"/>
<feature type="chain" id="PRO_5008632244" description="Porin domain-containing protein" evidence="4">
    <location>
        <begin position="22"/>
        <end position="312"/>
    </location>
</feature>
<evidence type="ECO:0000256" key="1">
    <source>
        <dbReference type="ARBA" id="ARBA00004571"/>
    </source>
</evidence>
<evidence type="ECO:0000256" key="4">
    <source>
        <dbReference type="SAM" id="SignalP"/>
    </source>
</evidence>
<dbReference type="OrthoDB" id="6212428at2"/>
<feature type="domain" description="Porin" evidence="5">
    <location>
        <begin position="14"/>
        <end position="296"/>
    </location>
</feature>
<dbReference type="RefSeq" id="WP_065612230.1">
    <property type="nucleotide sequence ID" value="NZ_CAWMPN010000031.1"/>
</dbReference>
<feature type="signal peptide" evidence="4">
    <location>
        <begin position="1"/>
        <end position="21"/>
    </location>
</feature>
<name>A0A1B9NU11_ALILO</name>
<evidence type="ECO:0000256" key="2">
    <source>
        <dbReference type="ARBA" id="ARBA00022729"/>
    </source>
</evidence>
<dbReference type="SUPFAM" id="SSF56935">
    <property type="entry name" value="Porins"/>
    <property type="match status" value="1"/>
</dbReference>
<comment type="subcellular location">
    <subcellularLocation>
        <location evidence="1">Cell outer membrane</location>
        <topology evidence="1">Multi-pass membrane protein</topology>
    </subcellularLocation>
</comment>
<comment type="caution">
    <text evidence="6">The sequence shown here is derived from an EMBL/GenBank/DDBJ whole genome shotgun (WGS) entry which is preliminary data.</text>
</comment>
<dbReference type="PANTHER" id="PTHR34501:SF2">
    <property type="entry name" value="OUTER MEMBRANE PORIN F-RELATED"/>
    <property type="match status" value="1"/>
</dbReference>
<dbReference type="InterPro" id="IPR050298">
    <property type="entry name" value="Gram-neg_bact_OMP"/>
</dbReference>
<dbReference type="InterPro" id="IPR033900">
    <property type="entry name" value="Gram_neg_porin_domain"/>
</dbReference>
<dbReference type="Proteomes" id="UP000093523">
    <property type="component" value="Unassembled WGS sequence"/>
</dbReference>
<dbReference type="Pfam" id="PF13609">
    <property type="entry name" value="Porin_4"/>
    <property type="match status" value="1"/>
</dbReference>
<dbReference type="GO" id="GO:0015288">
    <property type="term" value="F:porin activity"/>
    <property type="evidence" value="ECO:0007669"/>
    <property type="project" value="InterPro"/>
</dbReference>
<dbReference type="STRING" id="688.A6E04_20265"/>
<evidence type="ECO:0000313" key="6">
    <source>
        <dbReference type="EMBL" id="OCH17188.1"/>
    </source>
</evidence>
<keyword evidence="3" id="KW-0472">Membrane</keyword>
<dbReference type="GO" id="GO:0009279">
    <property type="term" value="C:cell outer membrane"/>
    <property type="evidence" value="ECO:0007669"/>
    <property type="project" value="UniProtKB-SubCell"/>
</dbReference>
<evidence type="ECO:0000256" key="3">
    <source>
        <dbReference type="ARBA" id="ARBA00023136"/>
    </source>
</evidence>
<proteinExistence type="predicted"/>
<dbReference type="EMBL" id="MAJU01000031">
    <property type="protein sequence ID" value="OCH17188.1"/>
    <property type="molecule type" value="Genomic_DNA"/>
</dbReference>
<organism evidence="6 7">
    <name type="scientific">Aliivibrio logei</name>
    <name type="common">Vibrio logei</name>
    <dbReference type="NCBI Taxonomy" id="688"/>
    <lineage>
        <taxon>Bacteria</taxon>
        <taxon>Pseudomonadati</taxon>
        <taxon>Pseudomonadota</taxon>
        <taxon>Gammaproteobacteria</taxon>
        <taxon>Vibrionales</taxon>
        <taxon>Vibrionaceae</taxon>
        <taxon>Aliivibrio</taxon>
    </lineage>
</organism>
<protein>
    <recommendedName>
        <fullName evidence="5">Porin domain-containing protein</fullName>
    </recommendedName>
</protein>
<dbReference type="PANTHER" id="PTHR34501">
    <property type="entry name" value="PROTEIN YDDL-RELATED"/>
    <property type="match status" value="1"/>
</dbReference>